<evidence type="ECO:0000313" key="3">
    <source>
        <dbReference type="Proteomes" id="UP000255389"/>
    </source>
</evidence>
<feature type="transmembrane region" description="Helical" evidence="1">
    <location>
        <begin position="12"/>
        <end position="33"/>
    </location>
</feature>
<dbReference type="Proteomes" id="UP000255389">
    <property type="component" value="Unassembled WGS sequence"/>
</dbReference>
<organism evidence="2 3">
    <name type="scientific">Mycolicibacterium fortuitum</name>
    <name type="common">Mycobacterium fortuitum</name>
    <dbReference type="NCBI Taxonomy" id="1766"/>
    <lineage>
        <taxon>Bacteria</taxon>
        <taxon>Bacillati</taxon>
        <taxon>Actinomycetota</taxon>
        <taxon>Actinomycetes</taxon>
        <taxon>Mycobacteriales</taxon>
        <taxon>Mycobacteriaceae</taxon>
        <taxon>Mycolicibacterium</taxon>
    </lineage>
</organism>
<proteinExistence type="predicted"/>
<accession>A0A378UVL7</accession>
<reference evidence="2 3" key="1">
    <citation type="submission" date="2018-06" db="EMBL/GenBank/DDBJ databases">
        <authorList>
            <consortium name="Pathogen Informatics"/>
            <person name="Doyle S."/>
        </authorList>
    </citation>
    <scope>NUCLEOTIDE SEQUENCE [LARGE SCALE GENOMIC DNA]</scope>
    <source>
        <strain evidence="2 3">NCTC1542</strain>
    </source>
</reference>
<sequence>MCGGSCGGYLGRLWCCLLFLSFFGFCFLPESFLPWSGDKVLKPGKVVSEKVSATVDKFGQKIKKAFDKPAKKAAGSKTAKSESQ</sequence>
<dbReference type="EMBL" id="UGQY01000003">
    <property type="protein sequence ID" value="STZ88982.1"/>
    <property type="molecule type" value="Genomic_DNA"/>
</dbReference>
<keyword evidence="1" id="KW-0812">Transmembrane</keyword>
<evidence type="ECO:0000313" key="2">
    <source>
        <dbReference type="EMBL" id="STZ88982.1"/>
    </source>
</evidence>
<protein>
    <submittedName>
        <fullName evidence="2">Uncharacterized protein</fullName>
    </submittedName>
</protein>
<dbReference type="AlphaFoldDB" id="A0A378UVL7"/>
<name>A0A378UVL7_MYCFO</name>
<evidence type="ECO:0000256" key="1">
    <source>
        <dbReference type="SAM" id="Phobius"/>
    </source>
</evidence>
<keyword evidence="1" id="KW-0472">Membrane</keyword>
<keyword evidence="1" id="KW-1133">Transmembrane helix</keyword>
<gene>
    <name evidence="2" type="ORF">NCTC1542_03770</name>
</gene>